<evidence type="ECO:0000259" key="5">
    <source>
        <dbReference type="PROSITE" id="PS51782"/>
    </source>
</evidence>
<evidence type="ECO:0000313" key="6">
    <source>
        <dbReference type="EMBL" id="TJZ99016.1"/>
    </source>
</evidence>
<dbReference type="InterPro" id="IPR050570">
    <property type="entry name" value="Cell_wall_metabolism_enzyme"/>
</dbReference>
<comment type="caution">
    <text evidence="6">The sequence shown here is derived from an EMBL/GenBank/DDBJ whole genome shotgun (WGS) entry which is preliminary data.</text>
</comment>
<dbReference type="PANTHER" id="PTHR21666:SF270">
    <property type="entry name" value="MUREIN HYDROLASE ACTIVATOR ENVC"/>
    <property type="match status" value="1"/>
</dbReference>
<dbReference type="CDD" id="cd13925">
    <property type="entry name" value="RPF"/>
    <property type="match status" value="1"/>
</dbReference>
<dbReference type="FunFam" id="2.70.70.10:FF:000013">
    <property type="entry name" value="Peptidase family M23"/>
    <property type="match status" value="1"/>
</dbReference>
<dbReference type="PANTHER" id="PTHR21666">
    <property type="entry name" value="PEPTIDASE-RELATED"/>
    <property type="match status" value="1"/>
</dbReference>
<dbReference type="EMBL" id="SUMC01000119">
    <property type="protein sequence ID" value="TJZ99016.1"/>
    <property type="molecule type" value="Genomic_DNA"/>
</dbReference>
<dbReference type="InterPro" id="IPR036779">
    <property type="entry name" value="LysM_dom_sf"/>
</dbReference>
<dbReference type="Gene3D" id="3.10.350.10">
    <property type="entry name" value="LysM domain"/>
    <property type="match status" value="1"/>
</dbReference>
<keyword evidence="4" id="KW-0732">Signal</keyword>
<dbReference type="OrthoDB" id="5244067at2"/>
<sequence>MTVRGRHRRPQPPNRLSQISFAVTAASGLPLLNAVTAHAAPVDIWTKVAHCESSGNWAINTGNGYYGGLQFAQSTWKAYGGTRYAARADLAAKGEQIAVAETVLAAQGPRAWPTCSVRAGLTRTTGSASGIGTKSGYKAKPAAAKHRQAAKTAPVVKDKPVTKHKPVVRHHAAVKGGFYNVVRGDTLSGIAQQESVKGGWKRLYDVNTKVVGSDPDLILPGQRLAVPGQTKRPATKAAPKAAPKSTKAATKHATKVAAKTATKEYVAPVVHYSLSTGYGVAGSLWASGYHTGQDFAVPTGTSVRAIAAGTVVTAGWGGAYGYQVVVRHSDGMYSQYAHLSSLTVRVGQSVTAGRQLGRSGSTGNTTGPHLHFEVRTDPEYGSDVNPVAYLRAHGVTI</sequence>
<dbReference type="PROSITE" id="PS51782">
    <property type="entry name" value="LYSM"/>
    <property type="match status" value="1"/>
</dbReference>
<dbReference type="InterPro" id="IPR011055">
    <property type="entry name" value="Dup_hybrid_motif"/>
</dbReference>
<keyword evidence="7" id="KW-1185">Reference proteome</keyword>
<evidence type="ECO:0000313" key="7">
    <source>
        <dbReference type="Proteomes" id="UP000305778"/>
    </source>
</evidence>
<dbReference type="Pfam" id="PF06737">
    <property type="entry name" value="Transglycosylas"/>
    <property type="match status" value="1"/>
</dbReference>
<evidence type="ECO:0000256" key="1">
    <source>
        <dbReference type="ARBA" id="ARBA00010830"/>
    </source>
</evidence>
<dbReference type="Proteomes" id="UP000305778">
    <property type="component" value="Unassembled WGS sequence"/>
</dbReference>
<reference evidence="6 7" key="1">
    <citation type="submission" date="2019-04" db="EMBL/GenBank/DDBJ databases">
        <title>Streptomyces oryziradicis sp. nov., a novel actinomycete isolated from rhizosphere soil of rice (Oryza sativa L.).</title>
        <authorList>
            <person name="Li C."/>
        </authorList>
    </citation>
    <scope>NUCLEOTIDE SEQUENCE [LARGE SCALE GENOMIC DNA]</scope>
    <source>
        <strain evidence="6 7">NEAU-C40</strain>
    </source>
</reference>
<organism evidence="6 7">
    <name type="scientific">Actinacidiphila oryziradicis</name>
    <dbReference type="NCBI Taxonomy" id="2571141"/>
    <lineage>
        <taxon>Bacteria</taxon>
        <taxon>Bacillati</taxon>
        <taxon>Actinomycetota</taxon>
        <taxon>Actinomycetes</taxon>
        <taxon>Kitasatosporales</taxon>
        <taxon>Streptomycetaceae</taxon>
        <taxon>Actinacidiphila</taxon>
    </lineage>
</organism>
<dbReference type="SUPFAM" id="SSF51261">
    <property type="entry name" value="Duplicated hybrid motif"/>
    <property type="match status" value="1"/>
</dbReference>
<dbReference type="Pfam" id="PF01476">
    <property type="entry name" value="LysM"/>
    <property type="match status" value="1"/>
</dbReference>
<dbReference type="SMART" id="SM00257">
    <property type="entry name" value="LysM"/>
    <property type="match status" value="1"/>
</dbReference>
<dbReference type="CDD" id="cd12797">
    <property type="entry name" value="M23_peptidase"/>
    <property type="match status" value="1"/>
</dbReference>
<dbReference type="SUPFAM" id="SSF54106">
    <property type="entry name" value="LysM domain"/>
    <property type="match status" value="1"/>
</dbReference>
<feature type="compositionally biased region" description="Low complexity" evidence="3">
    <location>
        <begin position="230"/>
        <end position="248"/>
    </location>
</feature>
<feature type="domain" description="LysM" evidence="5">
    <location>
        <begin position="177"/>
        <end position="226"/>
    </location>
</feature>
<protein>
    <submittedName>
        <fullName evidence="6">LysM peptidoglycan-binding domain-containing protein</fullName>
    </submittedName>
</protein>
<feature type="signal peptide" evidence="4">
    <location>
        <begin position="1"/>
        <end position="39"/>
    </location>
</feature>
<gene>
    <name evidence="6" type="ORF">FCI23_47250</name>
</gene>
<evidence type="ECO:0000256" key="3">
    <source>
        <dbReference type="SAM" id="MobiDB-lite"/>
    </source>
</evidence>
<dbReference type="AlphaFoldDB" id="A0A4U0RU79"/>
<dbReference type="CDD" id="cd00118">
    <property type="entry name" value="LysM"/>
    <property type="match status" value="1"/>
</dbReference>
<feature type="chain" id="PRO_5020339996" evidence="4">
    <location>
        <begin position="40"/>
        <end position="397"/>
    </location>
</feature>
<dbReference type="GO" id="GO:0004222">
    <property type="term" value="F:metalloendopeptidase activity"/>
    <property type="evidence" value="ECO:0007669"/>
    <property type="project" value="TreeGrafter"/>
</dbReference>
<dbReference type="Gene3D" id="1.10.530.10">
    <property type="match status" value="1"/>
</dbReference>
<dbReference type="Pfam" id="PF01551">
    <property type="entry name" value="Peptidase_M23"/>
    <property type="match status" value="1"/>
</dbReference>
<comment type="similarity">
    <text evidence="1">Belongs to the transglycosylase family. Rpf subfamily.</text>
</comment>
<keyword evidence="2" id="KW-0378">Hydrolase</keyword>
<dbReference type="InterPro" id="IPR023346">
    <property type="entry name" value="Lysozyme-like_dom_sf"/>
</dbReference>
<accession>A0A4U0RU79</accession>
<dbReference type="SUPFAM" id="SSF53955">
    <property type="entry name" value="Lysozyme-like"/>
    <property type="match status" value="1"/>
</dbReference>
<proteinExistence type="inferred from homology"/>
<dbReference type="InterPro" id="IPR016047">
    <property type="entry name" value="M23ase_b-sheet_dom"/>
</dbReference>
<dbReference type="Gene3D" id="2.70.70.10">
    <property type="entry name" value="Glucose Permease (Domain IIA)"/>
    <property type="match status" value="1"/>
</dbReference>
<dbReference type="InterPro" id="IPR018392">
    <property type="entry name" value="LysM"/>
</dbReference>
<feature type="region of interest" description="Disordered" evidence="3">
    <location>
        <begin position="226"/>
        <end position="251"/>
    </location>
</feature>
<dbReference type="RefSeq" id="WP_136730200.1">
    <property type="nucleotide sequence ID" value="NZ_SUMC01000119.1"/>
</dbReference>
<name>A0A4U0RU79_9ACTN</name>
<evidence type="ECO:0000256" key="2">
    <source>
        <dbReference type="ARBA" id="ARBA00022801"/>
    </source>
</evidence>
<dbReference type="InterPro" id="IPR010618">
    <property type="entry name" value="RPF"/>
</dbReference>
<evidence type="ECO:0000256" key="4">
    <source>
        <dbReference type="SAM" id="SignalP"/>
    </source>
</evidence>